<reference evidence="3" key="3">
    <citation type="submission" date="2010-08" db="EMBL/GenBank/DDBJ databases">
        <authorList>
            <person name="Durkin A.S."/>
            <person name="Nelson K.E."/>
            <person name="Morrison M."/>
            <person name="Forsberg C.W."/>
            <person name="Wilson D.B."/>
            <person name="Russell J.B."/>
            <person name="Cann I.K.O."/>
            <person name="Mackie R.I."/>
            <person name="White B.A."/>
        </authorList>
    </citation>
    <scope>NUCLEOTIDE SEQUENCE</scope>
    <source>
        <strain evidence="3">S85</strain>
    </source>
</reference>
<proteinExistence type="predicted"/>
<evidence type="ECO:0000256" key="1">
    <source>
        <dbReference type="SAM" id="SignalP"/>
    </source>
</evidence>
<dbReference type="PROSITE" id="PS00430">
    <property type="entry name" value="TONB_DEPENDENT_REC_1"/>
    <property type="match status" value="1"/>
</dbReference>
<dbReference type="STRING" id="59374.FSU_1491"/>
<dbReference type="EMBL" id="CP001792">
    <property type="protein sequence ID" value="ACX74646.1"/>
    <property type="molecule type" value="Genomic_DNA"/>
</dbReference>
<keyword evidence="3" id="KW-0449">Lipoprotein</keyword>
<dbReference type="PROSITE" id="PS51257">
    <property type="entry name" value="PROKAR_LIPOPROTEIN"/>
    <property type="match status" value="1"/>
</dbReference>
<dbReference type="Proteomes" id="UP000000517">
    <property type="component" value="Chromosome"/>
</dbReference>
<keyword evidence="1" id="KW-0732">Signal</keyword>
<evidence type="ECO:0000313" key="5">
    <source>
        <dbReference type="Proteomes" id="UP000001497"/>
    </source>
</evidence>
<evidence type="ECO:0000313" key="2">
    <source>
        <dbReference type="EMBL" id="ACX74646.1"/>
    </source>
</evidence>
<name>C9RPI2_FIBSS</name>
<dbReference type="KEGG" id="fsc:FSU_1491"/>
<dbReference type="Proteomes" id="UP000001497">
    <property type="component" value="Chromosome"/>
</dbReference>
<keyword evidence="5" id="KW-1185">Reference proteome</keyword>
<dbReference type="OrthoDB" id="9793904at2"/>
<dbReference type="KEGG" id="fsu:Fisuc_1041"/>
<dbReference type="HOGENOM" id="CLU_1553011_0_0_0"/>
<reference evidence="4" key="2">
    <citation type="submission" date="2010-08" db="EMBL/GenBank/DDBJ databases">
        <title>Complete sequence of Fibrobacter succinogenes subsp. succinogenes S85.</title>
        <authorList>
            <person name="Durkin A.S."/>
            <person name="Nelson K.E."/>
            <person name="Morrison M."/>
            <person name="Forsberg C.W."/>
            <person name="Wilson D.B."/>
            <person name="Russell J.B."/>
            <person name="Cann I.K.O."/>
            <person name="Mackie R.I."/>
            <person name="White B.A."/>
        </authorList>
    </citation>
    <scope>NUCLEOTIDE SEQUENCE [LARGE SCALE GENOMIC DNA]</scope>
    <source>
        <strain evidence="4">ATCC 19169 / S85</strain>
    </source>
</reference>
<feature type="chain" id="PRO_5003000332" evidence="1">
    <location>
        <begin position="23"/>
        <end position="172"/>
    </location>
</feature>
<evidence type="ECO:0000313" key="3">
    <source>
        <dbReference type="EMBL" id="ADL27180.1"/>
    </source>
</evidence>
<dbReference type="AlphaFoldDB" id="C9RPI2"/>
<dbReference type="InterPro" id="IPR010916">
    <property type="entry name" value="TonB_box_CS"/>
</dbReference>
<organism evidence="3 4">
    <name type="scientific">Fibrobacter succinogenes (strain ATCC 19169 / S85)</name>
    <dbReference type="NCBI Taxonomy" id="59374"/>
    <lineage>
        <taxon>Bacteria</taxon>
        <taxon>Pseudomonadati</taxon>
        <taxon>Fibrobacterota</taxon>
        <taxon>Fibrobacteria</taxon>
        <taxon>Fibrobacterales</taxon>
        <taxon>Fibrobacteraceae</taxon>
        <taxon>Fibrobacter</taxon>
    </lineage>
</organism>
<dbReference type="RefSeq" id="WP_014545779.1">
    <property type="nucleotide sequence ID" value="NC_013410.1"/>
</dbReference>
<evidence type="ECO:0000313" key="4">
    <source>
        <dbReference type="Proteomes" id="UP000000517"/>
    </source>
</evidence>
<sequence length="172" mass="18639">MKKLISVLFVVFLLAGCSITNIGQSNFEKVYALKGETVVVTASANSTLRDFANKVADMMASSLGGTYGVNAIAFHETDEVTLSESPLADFAKQNHAKYILVKTFTKIGLYGNAIDTFDEELALLSLAERKVVWKATIKYEAYNRIGKGHAATGSVNKTMELLQKDGFVLGGM</sequence>
<feature type="signal peptide" evidence="1">
    <location>
        <begin position="1"/>
        <end position="22"/>
    </location>
</feature>
<protein>
    <submittedName>
        <fullName evidence="3">Putative lipoprotein</fullName>
    </submittedName>
</protein>
<dbReference type="EMBL" id="CP002158">
    <property type="protein sequence ID" value="ADL27180.1"/>
    <property type="molecule type" value="Genomic_DNA"/>
</dbReference>
<reference evidence="2 5" key="1">
    <citation type="submission" date="2009-10" db="EMBL/GenBank/DDBJ databases">
        <title>Complete sequence of Fibrobacter succinogenes subsp. succinogenes S85.</title>
        <authorList>
            <consortium name="US DOE Joint Genome Institute"/>
            <person name="Lucas S."/>
            <person name="Copeland A."/>
            <person name="Lapidus A."/>
            <person name="Glavina del Rio T."/>
            <person name="Tice H."/>
            <person name="Bruce D."/>
            <person name="Goodwin L."/>
            <person name="Pitluck S."/>
            <person name="Chertkov O."/>
            <person name="Detter J.C."/>
            <person name="Han C."/>
            <person name="Tapia R."/>
            <person name="Larimer F."/>
            <person name="Land M."/>
            <person name="Hauser L."/>
            <person name="Kyrpides N."/>
            <person name="Mikhailova N."/>
            <person name="Weimer P.J."/>
            <person name="Stevenson D.M."/>
            <person name="Boyum J."/>
            <person name="Brumm P.I."/>
            <person name="Mead D."/>
        </authorList>
    </citation>
    <scope>NUCLEOTIDE SEQUENCE [LARGE SCALE GENOMIC DNA]</scope>
    <source>
        <strain evidence="5">ATCC 19169 / S85</strain>
        <strain evidence="2">S85</strain>
    </source>
</reference>
<gene>
    <name evidence="2" type="ordered locus">Fisuc_1041</name>
    <name evidence="3" type="ordered locus">FSU_1491</name>
</gene>
<accession>C9RPI2</accession>